<dbReference type="RefSeq" id="XP_006812190.1">
    <property type="nucleotide sequence ID" value="XM_006812127.1"/>
</dbReference>
<gene>
    <name evidence="5" type="primary">LOC102804907</name>
</gene>
<reference evidence="5" key="1">
    <citation type="submission" date="2025-08" db="UniProtKB">
        <authorList>
            <consortium name="RefSeq"/>
        </authorList>
    </citation>
    <scope>IDENTIFICATION</scope>
    <source>
        <tissue evidence="5">Testes</tissue>
    </source>
</reference>
<dbReference type="InterPro" id="IPR001846">
    <property type="entry name" value="VWF_type-D"/>
</dbReference>
<dbReference type="PANTHER" id="PTHR11339:SF386">
    <property type="entry name" value="HEMOLECTIN, ISOFORM A"/>
    <property type="match status" value="1"/>
</dbReference>
<keyword evidence="4" id="KW-1185">Reference proteome</keyword>
<keyword evidence="2" id="KW-0325">Glycoprotein</keyword>
<name>A0ABM0LWP9_SACKO</name>
<dbReference type="Pfam" id="PF00094">
    <property type="entry name" value="VWD"/>
    <property type="match status" value="1"/>
</dbReference>
<proteinExistence type="predicted"/>
<protein>
    <submittedName>
        <fullName evidence="5">IgGFc-binding protein-like</fullName>
    </submittedName>
</protein>
<dbReference type="Proteomes" id="UP000694865">
    <property type="component" value="Unplaced"/>
</dbReference>
<organism evidence="4 5">
    <name type="scientific">Saccoglossus kowalevskii</name>
    <name type="common">Acorn worm</name>
    <dbReference type="NCBI Taxonomy" id="10224"/>
    <lineage>
        <taxon>Eukaryota</taxon>
        <taxon>Metazoa</taxon>
        <taxon>Hemichordata</taxon>
        <taxon>Enteropneusta</taxon>
        <taxon>Harrimaniidae</taxon>
        <taxon>Saccoglossus</taxon>
    </lineage>
</organism>
<evidence type="ECO:0000313" key="4">
    <source>
        <dbReference type="Proteomes" id="UP000694865"/>
    </source>
</evidence>
<sequence length="169" mass="18921">MTSFDGRPYSFQGTCWYTLFKDCSTNPAFEVTAEFEPREDSTFEQVRTRAVSVNVTVDGDFVIINGLDVVTGNTKGHITDAKAIHVQEYDNTITMTFTSKDTTFTLSWILKKHSLRVSLSGSDYRGHLCGLLGDADGDTRNDFLKPGGDVIHNATEFGESWKVDWKKCE</sequence>
<feature type="domain" description="VWFD" evidence="3">
    <location>
        <begin position="1"/>
        <end position="169"/>
    </location>
</feature>
<dbReference type="PANTHER" id="PTHR11339">
    <property type="entry name" value="EXTRACELLULAR MATRIX GLYCOPROTEIN RELATED"/>
    <property type="match status" value="1"/>
</dbReference>
<evidence type="ECO:0000256" key="2">
    <source>
        <dbReference type="ARBA" id="ARBA00023180"/>
    </source>
</evidence>
<dbReference type="InterPro" id="IPR050780">
    <property type="entry name" value="Mucin_vWF_Thrombospondin_sf"/>
</dbReference>
<dbReference type="PROSITE" id="PS51233">
    <property type="entry name" value="VWFD"/>
    <property type="match status" value="1"/>
</dbReference>
<dbReference type="SMART" id="SM00216">
    <property type="entry name" value="VWD"/>
    <property type="match status" value="1"/>
</dbReference>
<evidence type="ECO:0000313" key="5">
    <source>
        <dbReference type="RefSeq" id="XP_006812190.1"/>
    </source>
</evidence>
<evidence type="ECO:0000256" key="1">
    <source>
        <dbReference type="ARBA" id="ARBA00023157"/>
    </source>
</evidence>
<keyword evidence="1" id="KW-1015">Disulfide bond</keyword>
<dbReference type="GeneID" id="102804907"/>
<accession>A0ABM0LWP9</accession>
<evidence type="ECO:0000259" key="3">
    <source>
        <dbReference type="PROSITE" id="PS51233"/>
    </source>
</evidence>